<keyword evidence="2 9" id="KW-0963">Cytoplasm</keyword>
<dbReference type="OrthoDB" id="16516at2759"/>
<evidence type="ECO:0000256" key="7">
    <source>
        <dbReference type="ARBA" id="ARBA00022801"/>
    </source>
</evidence>
<dbReference type="SMART" id="SM00479">
    <property type="entry name" value="EXOIII"/>
    <property type="match status" value="1"/>
</dbReference>
<accession>F4RUL3</accession>
<evidence type="ECO:0000256" key="4">
    <source>
        <dbReference type="ARBA" id="ARBA00022664"/>
    </source>
</evidence>
<comment type="activity regulation">
    <text evidence="9">Positively regulated by the regulatory subunit PAN3.</text>
</comment>
<dbReference type="Pfam" id="PF20770">
    <property type="entry name" value="PAN2_N"/>
    <property type="match status" value="1"/>
</dbReference>
<evidence type="ECO:0000313" key="12">
    <source>
        <dbReference type="EMBL" id="EGG03974.1"/>
    </source>
</evidence>
<dbReference type="FunFam" id="3.30.420.10:FF:000028">
    <property type="entry name" value="PAN2-PAN3 deadenylation complex catalytic subunit PAN2"/>
    <property type="match status" value="1"/>
</dbReference>
<dbReference type="SUPFAM" id="SSF50978">
    <property type="entry name" value="WD40 repeat-like"/>
    <property type="match status" value="1"/>
</dbReference>
<feature type="binding site" evidence="9">
    <location>
        <position position="1108"/>
    </location>
    <ligand>
        <name>a divalent metal cation</name>
        <dbReference type="ChEBI" id="CHEBI:60240"/>
        <note>catalytic</note>
    </ligand>
</feature>
<dbReference type="Proteomes" id="UP000001072">
    <property type="component" value="Unassembled WGS sequence"/>
</dbReference>
<comment type="similarity">
    <text evidence="9">Belongs to the peptidase C19 family. PAN2 subfamily.</text>
</comment>
<dbReference type="Gene3D" id="3.90.70.10">
    <property type="entry name" value="Cysteine proteinases"/>
    <property type="match status" value="1"/>
</dbReference>
<dbReference type="HAMAP" id="MF_03182">
    <property type="entry name" value="PAN2"/>
    <property type="match status" value="1"/>
</dbReference>
<comment type="caution">
    <text evidence="9">Lacks conserved residue(s) required for the propagation of feature annotation.</text>
</comment>
<feature type="binding site" evidence="9">
    <location>
        <position position="1001"/>
    </location>
    <ligand>
        <name>a divalent metal cation</name>
        <dbReference type="ChEBI" id="CHEBI:60240"/>
        <note>catalytic</note>
    </ligand>
</feature>
<dbReference type="InterPro" id="IPR015943">
    <property type="entry name" value="WD40/YVTN_repeat-like_dom_sf"/>
</dbReference>
<dbReference type="Gene3D" id="2.130.10.10">
    <property type="entry name" value="YVTN repeat-like/Quinoprotein amine dehydrogenase"/>
    <property type="match status" value="1"/>
</dbReference>
<keyword evidence="6 9" id="KW-0479">Metal-binding</keyword>
<keyword evidence="5 9" id="KW-0540">Nuclease</keyword>
<evidence type="ECO:0000256" key="3">
    <source>
        <dbReference type="ARBA" id="ARBA00022574"/>
    </source>
</evidence>
<gene>
    <name evidence="9" type="primary">PAN2</name>
    <name evidence="12" type="ORF">MELLADRAFT_117197</name>
</gene>
<feature type="binding site" evidence="9">
    <location>
        <position position="999"/>
    </location>
    <ligand>
        <name>a divalent metal cation</name>
        <dbReference type="ChEBI" id="CHEBI:60240"/>
        <note>catalytic</note>
    </ligand>
</feature>
<evidence type="ECO:0000256" key="10">
    <source>
        <dbReference type="SAM" id="MobiDB-lite"/>
    </source>
</evidence>
<keyword evidence="3" id="KW-0853">WD repeat</keyword>
<dbReference type="Pfam" id="PF00929">
    <property type="entry name" value="RNase_T"/>
    <property type="match status" value="1"/>
</dbReference>
<name>F4RUL3_MELLP</name>
<dbReference type="InterPro" id="IPR038765">
    <property type="entry name" value="Papain-like_cys_pep_sf"/>
</dbReference>
<dbReference type="EC" id="3.1.13.4" evidence="9"/>
<dbReference type="PANTHER" id="PTHR15728">
    <property type="entry name" value="DEADENYLATION COMPLEX CATALYTIC SUBUNIT PAN2"/>
    <property type="match status" value="1"/>
</dbReference>
<reference evidence="13" key="1">
    <citation type="journal article" date="2011" name="Proc. Natl. Acad. Sci. U.S.A.">
        <title>Obligate biotrophy features unraveled by the genomic analysis of rust fungi.</title>
        <authorList>
            <person name="Duplessis S."/>
            <person name="Cuomo C.A."/>
            <person name="Lin Y.-C."/>
            <person name="Aerts A."/>
            <person name="Tisserant E."/>
            <person name="Veneault-Fourrey C."/>
            <person name="Joly D.L."/>
            <person name="Hacquard S."/>
            <person name="Amselem J."/>
            <person name="Cantarel B.L."/>
            <person name="Chiu R."/>
            <person name="Coutinho P.M."/>
            <person name="Feau N."/>
            <person name="Field M."/>
            <person name="Frey P."/>
            <person name="Gelhaye E."/>
            <person name="Goldberg J."/>
            <person name="Grabherr M.G."/>
            <person name="Kodira C.D."/>
            <person name="Kohler A."/>
            <person name="Kuees U."/>
            <person name="Lindquist E.A."/>
            <person name="Lucas S.M."/>
            <person name="Mago R."/>
            <person name="Mauceli E."/>
            <person name="Morin E."/>
            <person name="Murat C."/>
            <person name="Pangilinan J.L."/>
            <person name="Park R."/>
            <person name="Pearson M."/>
            <person name="Quesneville H."/>
            <person name="Rouhier N."/>
            <person name="Sakthikumar S."/>
            <person name="Salamov A.A."/>
            <person name="Schmutz J."/>
            <person name="Selles B."/>
            <person name="Shapiro H."/>
            <person name="Tanguay P."/>
            <person name="Tuskan G.A."/>
            <person name="Henrissat B."/>
            <person name="Van de Peer Y."/>
            <person name="Rouze P."/>
            <person name="Ellis J.G."/>
            <person name="Dodds P.N."/>
            <person name="Schein J.E."/>
            <person name="Zhong S."/>
            <person name="Hamelin R.C."/>
            <person name="Grigoriev I.V."/>
            <person name="Szabo L.J."/>
            <person name="Martin F."/>
        </authorList>
    </citation>
    <scope>NUCLEOTIDE SEQUENCE [LARGE SCALE GENOMIC DNA]</scope>
    <source>
        <strain evidence="13">98AG31 / pathotype 3-4-7</strain>
    </source>
</reference>
<keyword evidence="13" id="KW-1185">Reference proteome</keyword>
<evidence type="ECO:0000256" key="1">
    <source>
        <dbReference type="ARBA" id="ARBA00004496"/>
    </source>
</evidence>
<comment type="subcellular location">
    <subcellularLocation>
        <location evidence="1 9">Cytoplasm</location>
    </subcellularLocation>
</comment>
<dbReference type="eggNOG" id="KOG1275">
    <property type="taxonomic scope" value="Eukaryota"/>
</dbReference>
<evidence type="ECO:0000259" key="11">
    <source>
        <dbReference type="PROSITE" id="PS50235"/>
    </source>
</evidence>
<dbReference type="InterPro" id="IPR013520">
    <property type="entry name" value="Ribonucl_H"/>
</dbReference>
<dbReference type="GO" id="GO:0031251">
    <property type="term" value="C:PAN complex"/>
    <property type="evidence" value="ECO:0007669"/>
    <property type="project" value="UniProtKB-UniRule"/>
</dbReference>
<dbReference type="InterPro" id="IPR012337">
    <property type="entry name" value="RNaseH-like_sf"/>
</dbReference>
<evidence type="ECO:0000313" key="13">
    <source>
        <dbReference type="Proteomes" id="UP000001072"/>
    </source>
</evidence>
<dbReference type="GO" id="GO:0000932">
    <property type="term" value="C:P-body"/>
    <property type="evidence" value="ECO:0007669"/>
    <property type="project" value="TreeGrafter"/>
</dbReference>
<dbReference type="EMBL" id="GL883121">
    <property type="protein sequence ID" value="EGG03974.1"/>
    <property type="molecule type" value="Genomic_DNA"/>
</dbReference>
<dbReference type="GO" id="GO:0006397">
    <property type="term" value="P:mRNA processing"/>
    <property type="evidence" value="ECO:0007669"/>
    <property type="project" value="UniProtKB-KW"/>
</dbReference>
<keyword evidence="4 9" id="KW-0507">mRNA processing</keyword>
<dbReference type="GO" id="GO:0003676">
    <property type="term" value="F:nucleic acid binding"/>
    <property type="evidence" value="ECO:0007669"/>
    <property type="project" value="InterPro"/>
</dbReference>
<proteinExistence type="inferred from homology"/>
<dbReference type="Gene3D" id="3.30.420.10">
    <property type="entry name" value="Ribonuclease H-like superfamily/Ribonuclease H"/>
    <property type="match status" value="1"/>
</dbReference>
<evidence type="ECO:0000256" key="2">
    <source>
        <dbReference type="ARBA" id="ARBA00022490"/>
    </source>
</evidence>
<evidence type="ECO:0000256" key="8">
    <source>
        <dbReference type="ARBA" id="ARBA00022839"/>
    </source>
</evidence>
<dbReference type="InterPro" id="IPR028889">
    <property type="entry name" value="USP"/>
</dbReference>
<dbReference type="GO" id="GO:0046872">
    <property type="term" value="F:metal ion binding"/>
    <property type="evidence" value="ECO:0007669"/>
    <property type="project" value="UniProtKB-KW"/>
</dbReference>
<keyword evidence="8 9" id="KW-0269">Exonuclease</keyword>
<dbReference type="KEGG" id="mlr:MELLADRAFT_117197"/>
<dbReference type="AlphaFoldDB" id="F4RUL3"/>
<comment type="function">
    <text evidence="9">Catalytic subunit of the poly(A)-nuclease (PAN) deadenylation complex, one of two cytoplasmic mRNA deadenylases involved in mRNA turnover. PAN specifically shortens poly(A) tails of RNA and the activity is stimulated by poly(A)-binding protein PAB1. PAN deadenylation is followed by rapid degradation of the shortened mRNA tails by the CCR4-NOT complex. Deadenylated mRNAs are then degraded by two alternative mechanisms, namely exosome-mediated 3'-5' exonucleolytic degradation, or deadenlyation-dependent mRNA decaping and subsequent 5'-3' exonucleolytic degradation by XRN1. May also be involved in post-transcriptional maturation of mRNA poly(A) tails.</text>
</comment>
<dbReference type="InterPro" id="IPR036322">
    <property type="entry name" value="WD40_repeat_dom_sf"/>
</dbReference>
<dbReference type="FunCoup" id="F4RUL3">
    <property type="interactions" value="365"/>
</dbReference>
<dbReference type="PROSITE" id="PS50235">
    <property type="entry name" value="USP_3"/>
    <property type="match status" value="1"/>
</dbReference>
<sequence length="1214" mass="135644">MPSAPWQPYSSTFLGDVSSILFDPYADLLWTGSSIGTVVSHFLPNGVGGSNDESKCLNRYTSFKSHSNRTPTRQLLISERAVLSLGESSVKSTSRRGLPQWFSQHAQDAQSMAFSSTKSNELVIAGSKPELITINTANGALIRKLDITPTAPVPSTAFSGLHDPTYFPPITHIRRSQNLVACGARSGVVTLRDPNTLKEEHSMMAHYAGLEQMETEGNYLVTCGLSLKQGHPVRDPLVKVFDVRALRPLPPITFPSIPSLIRFHPRMSSTLFIASSLGQLQILDIINPIPANSFFQLDCGSYITDLCIAGTGEGLAYVDADSVVHLWTTGTASDVPHGPMKWSRATQPVELPDEQPELNDALFDWAADDTPLSTVGMPFYSSELLSVIPVQNYITPYSPFFQARPSIEPDLLSAVHQRQQQQFHQHHLHSPYQYSPSINPVYSTNGRTEFEKVCYLPHSKKSKRYQASLPAFSSGAISAHSVAGRIIPGVGKGSSTDTRRRLSIPLFRSEKEKEKEKQMMQGRKRRESTEGILEEETLLAGLTLEDFEDMPKWYRQVEIKYSKFGIEDFDFGFYNRTKYSGLETHIVNSYTNALLQVLYHTLPIRHLAESHITLTCSATSCMLCELGFLFKMMDDAKGVNCQTTNFSRAFSINPRAIALALMDHHHQDFFLHRPRSDSQSLASSSNNPHRSYSSLIQLCHHFLLEQMTDDARKQPGLGIVDPVAVIYATNWRTEQVCPTCQHSSARPTVAKVVELVYPRRALSNESPPGSDLCTILRHSLARETTAKSPCSQCGQNSHQRWRRVFDSETCVEGREGLPAILALHAGVTSVEQLDFWLDSKQQHSHRFLQPEISIATRAGTAELVIGDDYPVPAPADGVRYELCSMVLQIEAEDEEPHLVALVKVADGSGWHLFNDFLVRKISEDEALGFPAAWKIPAVLYYRRKDLDQALDFSMLPTNMDRSILLEDINVSERRDATKIRHQVLSEAELPEKGALVAIDAEFVSLQQEEVDYRSDGTRIVRRPSRMTLARVSVLRGEGVKTGVPFIDDHIQTSEPITDYLTEYSGIRPGDLDHRSSPHTLVPLKVAYKKLRLLVDLGCTFIGHGLSKDFRIINIHVPPSQIIDTVDLYYIPSRQRRLSLRLLSFLILKHDIQNAGTHDSIEDAKTALHLFDFYRQLANEGGWDEELEDVYRKGKAMGWKVVAAVPSTPMIGAGK</sequence>
<dbReference type="GO" id="GO:0000289">
    <property type="term" value="P:nuclear-transcribed mRNA poly(A) tail shortening"/>
    <property type="evidence" value="ECO:0007669"/>
    <property type="project" value="UniProtKB-UniRule"/>
</dbReference>
<comment type="domain">
    <text evidence="9">Contains a pseudo-UCH domain. This ubiquitin C-terminal hydrolase (UCH)-like or ubiquitin specific protease (USP)-like domain is predicted to be catalytically inactive because it lacks the active site catalytic triad characteristic of thiol proteases, with residues at the equivalent structural positions that are incompatible with catalysis, and it cannot bind ubiquitin. It functions as a structural scaffold for intra- and intermolecular interactions in the complex.</text>
</comment>
<protein>
    <recommendedName>
        <fullName evidence="9">PAN2-PAN3 deadenylation complex catalytic subunit PAN2</fullName>
        <ecNumber evidence="9">3.1.13.4</ecNumber>
    </recommendedName>
    <alternativeName>
        <fullName evidence="9">PAB1P-dependent poly(A)-specific ribonuclease</fullName>
    </alternativeName>
    <alternativeName>
        <fullName evidence="9">Poly(A)-nuclease deadenylation complex subunit 2</fullName>
        <shortName evidence="9">PAN deadenylation complex subunit 2</shortName>
    </alternativeName>
</protein>
<comment type="subunit">
    <text evidence="9">Forms a heterotrimer with an asymmetric homodimer of the regulatory subunit PAN3 to form the poly(A)-nuclease (PAN) deadenylation complex.</text>
</comment>
<feature type="binding site" evidence="9">
    <location>
        <position position="1162"/>
    </location>
    <ligand>
        <name>a divalent metal cation</name>
        <dbReference type="ChEBI" id="CHEBI:60240"/>
        <note>catalytic</note>
    </ligand>
</feature>
<dbReference type="GeneID" id="18925967"/>
<comment type="domain">
    <text evidence="9">The linker, or PAN3 interaction domain (PID), between the WD40 repeats and the pseudo-UCH domain mediates interaction with PAN3.</text>
</comment>
<feature type="compositionally biased region" description="Basic and acidic residues" evidence="10">
    <location>
        <begin position="508"/>
        <end position="518"/>
    </location>
</feature>
<dbReference type="PANTHER" id="PTHR15728:SF0">
    <property type="entry name" value="PAN2-PAN3 DEADENYLATION COMPLEX CATALYTIC SUBUNIT PAN2"/>
    <property type="match status" value="1"/>
</dbReference>
<comment type="cofactor">
    <cofactor evidence="9">
        <name>a divalent metal cation</name>
        <dbReference type="ChEBI" id="CHEBI:60240"/>
    </cofactor>
    <text evidence="9">Binds 2 metal cations per subunit in the catalytic exonuclease domain.</text>
</comment>
<dbReference type="SUPFAM" id="SSF53098">
    <property type="entry name" value="Ribonuclease H-like"/>
    <property type="match status" value="1"/>
</dbReference>
<dbReference type="InterPro" id="IPR028881">
    <property type="entry name" value="PAN2_UCH_dom"/>
</dbReference>
<comment type="catalytic activity">
    <reaction evidence="9">
        <text>Exonucleolytic cleavage of poly(A) to 5'-AMP.</text>
        <dbReference type="EC" id="3.1.13.4"/>
    </reaction>
</comment>
<organism evidence="13">
    <name type="scientific">Melampsora larici-populina (strain 98AG31 / pathotype 3-4-7)</name>
    <name type="common">Poplar leaf rust fungus</name>
    <dbReference type="NCBI Taxonomy" id="747676"/>
    <lineage>
        <taxon>Eukaryota</taxon>
        <taxon>Fungi</taxon>
        <taxon>Dikarya</taxon>
        <taxon>Basidiomycota</taxon>
        <taxon>Pucciniomycotina</taxon>
        <taxon>Pucciniomycetes</taxon>
        <taxon>Pucciniales</taxon>
        <taxon>Melampsoraceae</taxon>
        <taxon>Melampsora</taxon>
    </lineage>
</organism>
<dbReference type="VEuPathDB" id="FungiDB:MELLADRAFT_117197"/>
<dbReference type="GO" id="GO:0004535">
    <property type="term" value="F:poly(A)-specific ribonuclease activity"/>
    <property type="evidence" value="ECO:0007669"/>
    <property type="project" value="UniProtKB-UniRule"/>
</dbReference>
<dbReference type="InterPro" id="IPR030843">
    <property type="entry name" value="PAN2"/>
</dbReference>
<dbReference type="SUPFAM" id="SSF54001">
    <property type="entry name" value="Cysteine proteinases"/>
    <property type="match status" value="1"/>
</dbReference>
<feature type="domain" description="USP" evidence="11">
    <location>
        <begin position="580"/>
        <end position="944"/>
    </location>
</feature>
<dbReference type="InterPro" id="IPR036397">
    <property type="entry name" value="RNaseH_sf"/>
</dbReference>
<dbReference type="Pfam" id="PF13423">
    <property type="entry name" value="UCH_1"/>
    <property type="match status" value="1"/>
</dbReference>
<dbReference type="InterPro" id="IPR050785">
    <property type="entry name" value="PAN2-PAN3_catalytic_subunit"/>
</dbReference>
<evidence type="ECO:0000256" key="6">
    <source>
        <dbReference type="ARBA" id="ARBA00022723"/>
    </source>
</evidence>
<evidence type="ECO:0000256" key="9">
    <source>
        <dbReference type="HAMAP-Rule" id="MF_03182"/>
    </source>
</evidence>
<keyword evidence="7 9" id="KW-0378">Hydrolase</keyword>
<dbReference type="InParanoid" id="F4RUL3"/>
<evidence type="ECO:0000256" key="5">
    <source>
        <dbReference type="ARBA" id="ARBA00022722"/>
    </source>
</evidence>
<dbReference type="InterPro" id="IPR048841">
    <property type="entry name" value="PAN2_N"/>
</dbReference>
<dbReference type="HOGENOM" id="CLU_002369_1_0_1"/>
<dbReference type="STRING" id="747676.F4RUL3"/>
<feature type="region of interest" description="Disordered" evidence="10">
    <location>
        <begin position="508"/>
        <end position="528"/>
    </location>
</feature>
<dbReference type="CDD" id="cd06143">
    <property type="entry name" value="PAN2_exo"/>
    <property type="match status" value="1"/>
</dbReference>
<dbReference type="RefSeq" id="XP_007412767.1">
    <property type="nucleotide sequence ID" value="XM_007412705.1"/>
</dbReference>